<accession>A0ABU0F932</accession>
<keyword evidence="2" id="KW-1185">Reference proteome</keyword>
<protein>
    <submittedName>
        <fullName evidence="1">Stalled ribosome rescue protein Dom34</fullName>
    </submittedName>
</protein>
<dbReference type="RefSeq" id="WP_307422854.1">
    <property type="nucleotide sequence ID" value="NZ_JAUSVK010000001.1"/>
</dbReference>
<name>A0ABU0F932_9HYPH</name>
<sequence>MSARYHAVVWIDHREARIFYFDSHAADGRTVRSESLTPHLHHKASSIGDGRAAEDHDFLQRTAVALADAAAILITGPANEKTELAKHIERHDPALLKRIVGVETLDHPSDPALVAAARAYFRADHQAPPRSP</sequence>
<reference evidence="1 2" key="1">
    <citation type="submission" date="2023-07" db="EMBL/GenBank/DDBJ databases">
        <title>Genomic Encyclopedia of Type Strains, Phase IV (KMG-IV): sequencing the most valuable type-strain genomes for metagenomic binning, comparative biology and taxonomic classification.</title>
        <authorList>
            <person name="Goeker M."/>
        </authorList>
    </citation>
    <scope>NUCLEOTIDE SEQUENCE [LARGE SCALE GENOMIC DNA]</scope>
    <source>
        <strain evidence="1 2">DSM 5896</strain>
    </source>
</reference>
<evidence type="ECO:0000313" key="1">
    <source>
        <dbReference type="EMBL" id="MDQ0391085.1"/>
    </source>
</evidence>
<dbReference type="EMBL" id="JAUSVK010000001">
    <property type="protein sequence ID" value="MDQ0391085.1"/>
    <property type="molecule type" value="Genomic_DNA"/>
</dbReference>
<proteinExistence type="predicted"/>
<dbReference type="SUPFAM" id="SSF53137">
    <property type="entry name" value="Translational machinery components"/>
    <property type="match status" value="1"/>
</dbReference>
<gene>
    <name evidence="1" type="ORF">J3R73_000877</name>
</gene>
<organism evidence="1 2">
    <name type="scientific">Labrys monachus</name>
    <dbReference type="NCBI Taxonomy" id="217067"/>
    <lineage>
        <taxon>Bacteria</taxon>
        <taxon>Pseudomonadati</taxon>
        <taxon>Pseudomonadota</taxon>
        <taxon>Alphaproteobacteria</taxon>
        <taxon>Hyphomicrobiales</taxon>
        <taxon>Xanthobacteraceae</taxon>
        <taxon>Labrys</taxon>
    </lineage>
</organism>
<dbReference type="Proteomes" id="UP001237448">
    <property type="component" value="Unassembled WGS sequence"/>
</dbReference>
<dbReference type="InterPro" id="IPR042226">
    <property type="entry name" value="eFR1_2_sf"/>
</dbReference>
<dbReference type="Gene3D" id="3.30.420.60">
    <property type="entry name" value="eRF1 domain 2"/>
    <property type="match status" value="1"/>
</dbReference>
<comment type="caution">
    <text evidence="1">The sequence shown here is derived from an EMBL/GenBank/DDBJ whole genome shotgun (WGS) entry which is preliminary data.</text>
</comment>
<evidence type="ECO:0000313" key="2">
    <source>
        <dbReference type="Proteomes" id="UP001237448"/>
    </source>
</evidence>